<evidence type="ECO:0000256" key="3">
    <source>
        <dbReference type="ARBA" id="ARBA00022970"/>
    </source>
</evidence>
<dbReference type="InterPro" id="IPR000515">
    <property type="entry name" value="MetI-like"/>
</dbReference>
<dbReference type="RefSeq" id="WP_203930603.1">
    <property type="nucleotide sequence ID" value="NZ_BOPH01000082.1"/>
</dbReference>
<keyword evidence="2 6" id="KW-0812">Transmembrane</keyword>
<evidence type="ECO:0000313" key="8">
    <source>
        <dbReference type="EMBL" id="GIJ70707.1"/>
    </source>
</evidence>
<dbReference type="SUPFAM" id="SSF161098">
    <property type="entry name" value="MetI-like"/>
    <property type="match status" value="1"/>
</dbReference>
<gene>
    <name evidence="8" type="ORF">Voc01_056240</name>
</gene>
<proteinExistence type="inferred from homology"/>
<evidence type="ECO:0000313" key="9">
    <source>
        <dbReference type="Proteomes" id="UP000635606"/>
    </source>
</evidence>
<dbReference type="InterPro" id="IPR035906">
    <property type="entry name" value="MetI-like_sf"/>
</dbReference>
<feature type="transmembrane region" description="Helical" evidence="6">
    <location>
        <begin position="64"/>
        <end position="90"/>
    </location>
</feature>
<dbReference type="Gene3D" id="1.10.3720.10">
    <property type="entry name" value="MetI-like"/>
    <property type="match status" value="1"/>
</dbReference>
<evidence type="ECO:0000256" key="2">
    <source>
        <dbReference type="ARBA" id="ARBA00022692"/>
    </source>
</evidence>
<dbReference type="GO" id="GO:0055085">
    <property type="term" value="P:transmembrane transport"/>
    <property type="evidence" value="ECO:0007669"/>
    <property type="project" value="InterPro"/>
</dbReference>
<comment type="subcellular location">
    <subcellularLocation>
        <location evidence="6">Cell membrane</location>
        <topology evidence="6">Multi-pass membrane protein</topology>
    </subcellularLocation>
    <subcellularLocation>
        <location evidence="1">Membrane</location>
        <topology evidence="1">Multi-pass membrane protein</topology>
    </subcellularLocation>
</comment>
<comment type="caution">
    <text evidence="8">The sequence shown here is derived from an EMBL/GenBank/DDBJ whole genome shotgun (WGS) entry which is preliminary data.</text>
</comment>
<evidence type="ECO:0000256" key="5">
    <source>
        <dbReference type="ARBA" id="ARBA00023136"/>
    </source>
</evidence>
<dbReference type="AlphaFoldDB" id="A0A8J4EG26"/>
<keyword evidence="9" id="KW-1185">Reference proteome</keyword>
<protein>
    <submittedName>
        <fullName evidence="8">Amino acid ABC transporter permease</fullName>
    </submittedName>
</protein>
<evidence type="ECO:0000259" key="7">
    <source>
        <dbReference type="PROSITE" id="PS50928"/>
    </source>
</evidence>
<sequence length="213" mass="22748">MIVNLLIGLPDQRPGGLLLSVFSAVVAGGLALAVGIVYATACVAAPRVTLSVQGGLAILRGVPLLILVFALAQTTTLPLVASGFVALFLYSVSHVGEALRSYLAAYPPQLREQARLLGISPTREWLMFRIPWTLRRSLDALGTHWVSLLKDTGALTVLGIGELTTVARILSERTDTSGWLTVLLVAAAIYLVTIAVLTQTLSYLTIRFAKQAR</sequence>
<dbReference type="InterPro" id="IPR043429">
    <property type="entry name" value="ArtM/GltK/GlnP/TcyL/YhdX-like"/>
</dbReference>
<evidence type="ECO:0000256" key="4">
    <source>
        <dbReference type="ARBA" id="ARBA00022989"/>
    </source>
</evidence>
<dbReference type="PANTHER" id="PTHR30614">
    <property type="entry name" value="MEMBRANE COMPONENT OF AMINO ACID ABC TRANSPORTER"/>
    <property type="match status" value="1"/>
</dbReference>
<dbReference type="PANTHER" id="PTHR30614:SF0">
    <property type="entry name" value="L-CYSTINE TRANSPORT SYSTEM PERMEASE PROTEIN TCYL"/>
    <property type="match status" value="1"/>
</dbReference>
<feature type="transmembrane region" description="Helical" evidence="6">
    <location>
        <begin position="179"/>
        <end position="204"/>
    </location>
</feature>
<feature type="domain" description="ABC transmembrane type-1" evidence="7">
    <location>
        <begin position="17"/>
        <end position="202"/>
    </location>
</feature>
<dbReference type="EMBL" id="BOPH01000082">
    <property type="protein sequence ID" value="GIJ70707.1"/>
    <property type="molecule type" value="Genomic_DNA"/>
</dbReference>
<evidence type="ECO:0000256" key="1">
    <source>
        <dbReference type="ARBA" id="ARBA00004141"/>
    </source>
</evidence>
<dbReference type="PROSITE" id="PS50928">
    <property type="entry name" value="ABC_TM1"/>
    <property type="match status" value="1"/>
</dbReference>
<keyword evidence="3" id="KW-0029">Amino-acid transport</keyword>
<dbReference type="Proteomes" id="UP000635606">
    <property type="component" value="Unassembled WGS sequence"/>
</dbReference>
<dbReference type="GO" id="GO:0005886">
    <property type="term" value="C:plasma membrane"/>
    <property type="evidence" value="ECO:0007669"/>
    <property type="project" value="UniProtKB-SubCell"/>
</dbReference>
<evidence type="ECO:0000256" key="6">
    <source>
        <dbReference type="RuleBase" id="RU363032"/>
    </source>
</evidence>
<name>A0A8J4EG26_9ACTN</name>
<feature type="transmembrane region" description="Helical" evidence="6">
    <location>
        <begin position="20"/>
        <end position="43"/>
    </location>
</feature>
<dbReference type="GO" id="GO:0006865">
    <property type="term" value="P:amino acid transport"/>
    <property type="evidence" value="ECO:0007669"/>
    <property type="project" value="UniProtKB-KW"/>
</dbReference>
<dbReference type="Pfam" id="PF00528">
    <property type="entry name" value="BPD_transp_1"/>
    <property type="match status" value="1"/>
</dbReference>
<reference evidence="8" key="1">
    <citation type="submission" date="2021-01" db="EMBL/GenBank/DDBJ databases">
        <title>Whole genome shotgun sequence of Virgisporangium ochraceum NBRC 16418.</title>
        <authorList>
            <person name="Komaki H."/>
            <person name="Tamura T."/>
        </authorList>
    </citation>
    <scope>NUCLEOTIDE SEQUENCE</scope>
    <source>
        <strain evidence="8">NBRC 16418</strain>
    </source>
</reference>
<comment type="similarity">
    <text evidence="6">Belongs to the binding-protein-dependent transport system permease family.</text>
</comment>
<accession>A0A8J4EG26</accession>
<keyword evidence="6" id="KW-0813">Transport</keyword>
<keyword evidence="5 6" id="KW-0472">Membrane</keyword>
<keyword evidence="4 6" id="KW-1133">Transmembrane helix</keyword>
<organism evidence="8 9">
    <name type="scientific">Virgisporangium ochraceum</name>
    <dbReference type="NCBI Taxonomy" id="65505"/>
    <lineage>
        <taxon>Bacteria</taxon>
        <taxon>Bacillati</taxon>
        <taxon>Actinomycetota</taxon>
        <taxon>Actinomycetes</taxon>
        <taxon>Micromonosporales</taxon>
        <taxon>Micromonosporaceae</taxon>
        <taxon>Virgisporangium</taxon>
    </lineage>
</organism>